<dbReference type="GO" id="GO:0001522">
    <property type="term" value="P:pseudouridine synthesis"/>
    <property type="evidence" value="ECO:0007669"/>
    <property type="project" value="InterPro"/>
</dbReference>
<keyword evidence="10" id="KW-0694">RNA-binding</keyword>
<dbReference type="PROSITE" id="PS50889">
    <property type="entry name" value="S4"/>
    <property type="match status" value="1"/>
</dbReference>
<evidence type="ECO:0000259" key="11">
    <source>
        <dbReference type="SMART" id="SM00363"/>
    </source>
</evidence>
<comment type="catalytic activity">
    <reaction evidence="2">
        <text>uridine(2604) in 23S rRNA = pseudouridine(2604) in 23S rRNA</text>
        <dbReference type="Rhea" id="RHEA:38875"/>
        <dbReference type="Rhea" id="RHEA-COMP:10093"/>
        <dbReference type="Rhea" id="RHEA-COMP:10094"/>
        <dbReference type="ChEBI" id="CHEBI:65314"/>
        <dbReference type="ChEBI" id="CHEBI:65315"/>
        <dbReference type="EC" id="5.4.99.21"/>
    </reaction>
</comment>
<dbReference type="GO" id="GO:0160138">
    <property type="term" value="F:23S rRNA pseudouridine(2604) synthase activity"/>
    <property type="evidence" value="ECO:0007669"/>
    <property type="project" value="UniProtKB-EC"/>
</dbReference>
<dbReference type="SUPFAM" id="SSF55120">
    <property type="entry name" value="Pseudouridine synthase"/>
    <property type="match status" value="1"/>
</dbReference>
<name>A0A923MNG1_9BURK</name>
<evidence type="ECO:0000256" key="5">
    <source>
        <dbReference type="ARBA" id="ARBA00041420"/>
    </source>
</evidence>
<organism evidence="12 13">
    <name type="scientific">Ramlibacter cellulosilyticus</name>
    <dbReference type="NCBI Taxonomy" id="2764187"/>
    <lineage>
        <taxon>Bacteria</taxon>
        <taxon>Pseudomonadati</taxon>
        <taxon>Pseudomonadota</taxon>
        <taxon>Betaproteobacteria</taxon>
        <taxon>Burkholderiales</taxon>
        <taxon>Comamonadaceae</taxon>
        <taxon>Ramlibacter</taxon>
    </lineage>
</organism>
<feature type="domain" description="RNA-binding S4" evidence="11">
    <location>
        <begin position="6"/>
        <end position="65"/>
    </location>
</feature>
<proteinExistence type="predicted"/>
<comment type="catalytic activity">
    <reaction evidence="1">
        <text>uridine(35) in tRNA(Tyr) = pseudouridine(35) in tRNA(Tyr)</text>
        <dbReference type="Rhea" id="RHEA:60556"/>
        <dbReference type="Rhea" id="RHEA-COMP:15607"/>
        <dbReference type="Rhea" id="RHEA-COMP:15608"/>
        <dbReference type="ChEBI" id="CHEBI:65314"/>
        <dbReference type="ChEBI" id="CHEBI:65315"/>
    </reaction>
</comment>
<dbReference type="PANTHER" id="PTHR47683:SF2">
    <property type="entry name" value="RNA-BINDING S4 DOMAIN-CONTAINING PROTEIN"/>
    <property type="match status" value="1"/>
</dbReference>
<dbReference type="Gene3D" id="3.30.2350.10">
    <property type="entry name" value="Pseudouridine synthase"/>
    <property type="match status" value="1"/>
</dbReference>
<evidence type="ECO:0000313" key="12">
    <source>
        <dbReference type="EMBL" id="MBC5782250.1"/>
    </source>
</evidence>
<dbReference type="Proteomes" id="UP000608513">
    <property type="component" value="Unassembled WGS sequence"/>
</dbReference>
<keyword evidence="13" id="KW-1185">Reference proteome</keyword>
<accession>A0A923MNG1</accession>
<dbReference type="EC" id="5.4.99.21" evidence="3"/>
<dbReference type="GO" id="GO:0006396">
    <property type="term" value="P:RNA processing"/>
    <property type="evidence" value="ECO:0007669"/>
    <property type="project" value="UniProtKB-ARBA"/>
</dbReference>
<dbReference type="RefSeq" id="WP_187074956.1">
    <property type="nucleotide sequence ID" value="NZ_JACORT010000001.1"/>
</dbReference>
<dbReference type="Pfam" id="PF01479">
    <property type="entry name" value="S4"/>
    <property type="match status" value="1"/>
</dbReference>
<evidence type="ECO:0000256" key="3">
    <source>
        <dbReference type="ARBA" id="ARBA00038922"/>
    </source>
</evidence>
<evidence type="ECO:0000256" key="6">
    <source>
        <dbReference type="ARBA" id="ARBA00041697"/>
    </source>
</evidence>
<evidence type="ECO:0000256" key="1">
    <source>
        <dbReference type="ARBA" id="ARBA00036390"/>
    </source>
</evidence>
<evidence type="ECO:0000256" key="7">
    <source>
        <dbReference type="ARBA" id="ARBA00042843"/>
    </source>
</evidence>
<evidence type="ECO:0000256" key="8">
    <source>
        <dbReference type="ARBA" id="ARBA00042890"/>
    </source>
</evidence>
<gene>
    <name evidence="12" type="ORF">H8N03_04790</name>
</gene>
<dbReference type="SMART" id="SM00363">
    <property type="entry name" value="S4"/>
    <property type="match status" value="1"/>
</dbReference>
<dbReference type="Gene3D" id="3.10.290.10">
    <property type="entry name" value="RNA-binding S4 domain"/>
    <property type="match status" value="1"/>
</dbReference>
<dbReference type="SUPFAM" id="SSF55174">
    <property type="entry name" value="Alpha-L RNA-binding motif"/>
    <property type="match status" value="1"/>
</dbReference>
<comment type="caution">
    <text evidence="12">The sequence shown here is derived from an EMBL/GenBank/DDBJ whole genome shotgun (WGS) entry which is preliminary data.</text>
</comment>
<evidence type="ECO:0000313" key="13">
    <source>
        <dbReference type="Proteomes" id="UP000608513"/>
    </source>
</evidence>
<evidence type="ECO:0000256" key="2">
    <source>
        <dbReference type="ARBA" id="ARBA00036535"/>
    </source>
</evidence>
<dbReference type="EMBL" id="JACORT010000001">
    <property type="protein sequence ID" value="MBC5782250.1"/>
    <property type="molecule type" value="Genomic_DNA"/>
</dbReference>
<reference evidence="12" key="1">
    <citation type="submission" date="2020-08" db="EMBL/GenBank/DDBJ databases">
        <title>Ramlibacter sp. USB13 16S ribosomal RNA gene genome sequencing and assembly.</title>
        <authorList>
            <person name="Kang M."/>
        </authorList>
    </citation>
    <scope>NUCLEOTIDE SEQUENCE</scope>
    <source>
        <strain evidence="12">USB13</strain>
    </source>
</reference>
<protein>
    <recommendedName>
        <fullName evidence="4">Dual-specificity RNA pseudouridine synthase RluF</fullName>
        <ecNumber evidence="3">5.4.99.21</ecNumber>
    </recommendedName>
    <alternativeName>
        <fullName evidence="6">23S rRNA pseudouridine(2604) synthase</fullName>
    </alternativeName>
    <alternativeName>
        <fullName evidence="8">Ribosomal large subunit pseudouridine synthase F</fullName>
    </alternativeName>
    <alternativeName>
        <fullName evidence="7">rRNA pseudouridylate synthase F</fullName>
    </alternativeName>
    <alternativeName>
        <fullName evidence="9">rRNA-uridine isomerase F</fullName>
    </alternativeName>
    <alternativeName>
        <fullName evidence="5">tRNA(Tyr) pseudouridine(35) synthase</fullName>
    </alternativeName>
</protein>
<dbReference type="InterPro" id="IPR036986">
    <property type="entry name" value="S4_RNA-bd_sf"/>
</dbReference>
<sequence>MADEPQRLSKVVAALAKCSRREAEQYIAEGWVRVDGRCVEEPFFRVAATQRVEVDPQARLQRPVRATYLWHKPAGVRNEEALAQLGPATHWAGDASGIRYAKGHGTGLQLLMPLPMEAAGLSVFSQDDGIVRKLTEDAALLEQELVAEVAGTAAPDALARLGRGLVPAKELPPARVSWQSETRLRLAAKGIAADRVPALCAEAGLQLVSLRRIRIGRVPMAALPAGQWRYLPTGERF</sequence>
<dbReference type="CDD" id="cd00165">
    <property type="entry name" value="S4"/>
    <property type="match status" value="1"/>
</dbReference>
<dbReference type="InterPro" id="IPR020103">
    <property type="entry name" value="PsdUridine_synth_cat_dom_sf"/>
</dbReference>
<dbReference type="InterPro" id="IPR002942">
    <property type="entry name" value="S4_RNA-bd"/>
</dbReference>
<dbReference type="InterPro" id="IPR050343">
    <property type="entry name" value="RsuA_PseudoU_synthase"/>
</dbReference>
<evidence type="ECO:0000256" key="4">
    <source>
        <dbReference type="ARBA" id="ARBA00039989"/>
    </source>
</evidence>
<evidence type="ECO:0000256" key="10">
    <source>
        <dbReference type="PROSITE-ProRule" id="PRU00182"/>
    </source>
</evidence>
<dbReference type="PANTHER" id="PTHR47683">
    <property type="entry name" value="PSEUDOURIDINE SYNTHASE FAMILY PROTEIN-RELATED"/>
    <property type="match status" value="1"/>
</dbReference>
<dbReference type="GO" id="GO:0003723">
    <property type="term" value="F:RNA binding"/>
    <property type="evidence" value="ECO:0007669"/>
    <property type="project" value="UniProtKB-KW"/>
</dbReference>
<dbReference type="AlphaFoldDB" id="A0A923MNG1"/>
<evidence type="ECO:0000256" key="9">
    <source>
        <dbReference type="ARBA" id="ARBA00043147"/>
    </source>
</evidence>